<feature type="transmembrane region" description="Helical" evidence="6">
    <location>
        <begin position="184"/>
        <end position="207"/>
    </location>
</feature>
<organism evidence="7 8">
    <name type="scientific">Mucilaginibacter defluvii</name>
    <dbReference type="NCBI Taxonomy" id="1196019"/>
    <lineage>
        <taxon>Bacteria</taxon>
        <taxon>Pseudomonadati</taxon>
        <taxon>Bacteroidota</taxon>
        <taxon>Sphingobacteriia</taxon>
        <taxon>Sphingobacteriales</taxon>
        <taxon>Sphingobacteriaceae</taxon>
        <taxon>Mucilaginibacter</taxon>
    </lineage>
</organism>
<accession>A0ABP9FNK6</accession>
<evidence type="ECO:0000313" key="7">
    <source>
        <dbReference type="EMBL" id="GAA4908296.1"/>
    </source>
</evidence>
<dbReference type="InterPro" id="IPR002794">
    <property type="entry name" value="DUF92_TMEM19"/>
</dbReference>
<comment type="similarity">
    <text evidence="2">Belongs to the TMEM19 family.</text>
</comment>
<dbReference type="Proteomes" id="UP001501436">
    <property type="component" value="Unassembled WGS sequence"/>
</dbReference>
<keyword evidence="8" id="KW-1185">Reference proteome</keyword>
<dbReference type="PANTHER" id="PTHR13353:SF5">
    <property type="entry name" value="TRANSMEMBRANE PROTEIN 19"/>
    <property type="match status" value="1"/>
</dbReference>
<evidence type="ECO:0000256" key="4">
    <source>
        <dbReference type="ARBA" id="ARBA00022989"/>
    </source>
</evidence>
<feature type="transmembrane region" description="Helical" evidence="6">
    <location>
        <begin position="115"/>
        <end position="138"/>
    </location>
</feature>
<keyword evidence="4 6" id="KW-1133">Transmembrane helix</keyword>
<keyword evidence="5 6" id="KW-0472">Membrane</keyword>
<sequence length="236" mass="24775">MISATIAYILLLLLLAAGMLFSVKRRKLTRWAAFTGAITALLLYIGTGFAGVLLMTAFFIIGTAATSHKKYLKLKINGDDDNAPRDTWQVLANSGIAAILSVAAMLFPAHMDEMLLMIAGAFATAAADTASSELGVIYGRNFYNIISWKKDQRGLDGVISLEGTVLGLAGGLLIAMVYSLFAGFGWPVAAIALAGAAGNFADSLLGAILERKQVIDNNMVNFLATLAGAIVVALIA</sequence>
<gene>
    <name evidence="7" type="ORF">GCM10023313_09010</name>
</gene>
<feature type="transmembrane region" description="Helical" evidence="6">
    <location>
        <begin position="32"/>
        <end position="65"/>
    </location>
</feature>
<name>A0ABP9FNK6_9SPHI</name>
<evidence type="ECO:0000256" key="5">
    <source>
        <dbReference type="ARBA" id="ARBA00023136"/>
    </source>
</evidence>
<dbReference type="EMBL" id="BAABJI010000001">
    <property type="protein sequence ID" value="GAA4908296.1"/>
    <property type="molecule type" value="Genomic_DNA"/>
</dbReference>
<evidence type="ECO:0000256" key="1">
    <source>
        <dbReference type="ARBA" id="ARBA00004141"/>
    </source>
</evidence>
<feature type="transmembrane region" description="Helical" evidence="6">
    <location>
        <begin position="159"/>
        <end position="178"/>
    </location>
</feature>
<comment type="caution">
    <text evidence="7">The sequence shown here is derived from an EMBL/GenBank/DDBJ whole genome shotgun (WGS) entry which is preliminary data.</text>
</comment>
<protein>
    <submittedName>
        <fullName evidence="7">TIGR00297 family protein</fullName>
    </submittedName>
</protein>
<feature type="transmembrane region" description="Helical" evidence="6">
    <location>
        <begin position="219"/>
        <end position="235"/>
    </location>
</feature>
<evidence type="ECO:0000313" key="8">
    <source>
        <dbReference type="Proteomes" id="UP001501436"/>
    </source>
</evidence>
<dbReference type="Pfam" id="PF01940">
    <property type="entry name" value="DUF92"/>
    <property type="match status" value="1"/>
</dbReference>
<dbReference type="PANTHER" id="PTHR13353">
    <property type="entry name" value="TRANSMEMBRANE PROTEIN 19"/>
    <property type="match status" value="1"/>
</dbReference>
<comment type="subcellular location">
    <subcellularLocation>
        <location evidence="1">Membrane</location>
        <topology evidence="1">Multi-pass membrane protein</topology>
    </subcellularLocation>
</comment>
<evidence type="ECO:0000256" key="2">
    <source>
        <dbReference type="ARBA" id="ARBA00009012"/>
    </source>
</evidence>
<dbReference type="RefSeq" id="WP_345329728.1">
    <property type="nucleotide sequence ID" value="NZ_BAABJI010000001.1"/>
</dbReference>
<proteinExistence type="inferred from homology"/>
<keyword evidence="3 6" id="KW-0812">Transmembrane</keyword>
<evidence type="ECO:0000256" key="3">
    <source>
        <dbReference type="ARBA" id="ARBA00022692"/>
    </source>
</evidence>
<reference evidence="8" key="1">
    <citation type="journal article" date="2019" name="Int. J. Syst. Evol. Microbiol.">
        <title>The Global Catalogue of Microorganisms (GCM) 10K type strain sequencing project: providing services to taxonomists for standard genome sequencing and annotation.</title>
        <authorList>
            <consortium name="The Broad Institute Genomics Platform"/>
            <consortium name="The Broad Institute Genome Sequencing Center for Infectious Disease"/>
            <person name="Wu L."/>
            <person name="Ma J."/>
        </authorList>
    </citation>
    <scope>NUCLEOTIDE SEQUENCE [LARGE SCALE GENOMIC DNA]</scope>
    <source>
        <strain evidence="8">JCM 18283</strain>
    </source>
</reference>
<evidence type="ECO:0000256" key="6">
    <source>
        <dbReference type="SAM" id="Phobius"/>
    </source>
</evidence>